<comment type="caution">
    <text evidence="2">The sequence shown here is derived from an EMBL/GenBank/DDBJ whole genome shotgun (WGS) entry which is preliminary data.</text>
</comment>
<dbReference type="RefSeq" id="WP_105246595.1">
    <property type="nucleotide sequence ID" value="NZ_PSZM01000036.1"/>
</dbReference>
<accession>A0A2S8ADP7</accession>
<protein>
    <submittedName>
        <fullName evidence="2">Uncharacterized protein</fullName>
    </submittedName>
</protein>
<evidence type="ECO:0000256" key="1">
    <source>
        <dbReference type="SAM" id="Phobius"/>
    </source>
</evidence>
<proteinExistence type="predicted"/>
<keyword evidence="1" id="KW-0472">Membrane</keyword>
<dbReference type="EMBL" id="PSZM01000036">
    <property type="protein sequence ID" value="PQL93073.1"/>
    <property type="molecule type" value="Genomic_DNA"/>
</dbReference>
<reference evidence="2 3" key="1">
    <citation type="submission" date="2018-02" db="EMBL/GenBank/DDBJ databases">
        <title>Genome sequences of Apibacter spp., gut symbionts of Asian honey bees.</title>
        <authorList>
            <person name="Kwong W.K."/>
            <person name="Steele M.I."/>
            <person name="Moran N.A."/>
        </authorList>
    </citation>
    <scope>NUCLEOTIDE SEQUENCE [LARGE SCALE GENOMIC DNA]</scope>
    <source>
        <strain evidence="3">wkB301</strain>
    </source>
</reference>
<feature type="transmembrane region" description="Helical" evidence="1">
    <location>
        <begin position="24"/>
        <end position="42"/>
    </location>
</feature>
<evidence type="ECO:0000313" key="2">
    <source>
        <dbReference type="EMBL" id="PQL93073.1"/>
    </source>
</evidence>
<keyword evidence="1" id="KW-1133">Transmembrane helix</keyword>
<sequence>MSTENQSENFNQQDPSNEEDLSTLLKVASVLIPLVGIILFFVEKNKNPKKSKSACYFAIGGFLLNLILNIIFSIYIIKK</sequence>
<keyword evidence="1" id="KW-0812">Transmembrane</keyword>
<gene>
    <name evidence="2" type="ORF">C4S77_05255</name>
</gene>
<dbReference type="AlphaFoldDB" id="A0A2S8ADP7"/>
<evidence type="ECO:0000313" key="3">
    <source>
        <dbReference type="Proteomes" id="UP000238042"/>
    </source>
</evidence>
<keyword evidence="3" id="KW-1185">Reference proteome</keyword>
<dbReference type="Proteomes" id="UP000238042">
    <property type="component" value="Unassembled WGS sequence"/>
</dbReference>
<organism evidence="2 3">
    <name type="scientific">Apibacter adventoris</name>
    <dbReference type="NCBI Taxonomy" id="1679466"/>
    <lineage>
        <taxon>Bacteria</taxon>
        <taxon>Pseudomonadati</taxon>
        <taxon>Bacteroidota</taxon>
        <taxon>Flavobacteriia</taxon>
        <taxon>Flavobacteriales</taxon>
        <taxon>Weeksellaceae</taxon>
        <taxon>Apibacter</taxon>
    </lineage>
</organism>
<feature type="transmembrane region" description="Helical" evidence="1">
    <location>
        <begin position="54"/>
        <end position="77"/>
    </location>
</feature>
<name>A0A2S8ADP7_9FLAO</name>